<keyword evidence="9" id="KW-1185">Reference proteome</keyword>
<dbReference type="PANTHER" id="PTHR43386:SF1">
    <property type="entry name" value="D,D-DIPEPTIDE TRANSPORT SYSTEM PERMEASE PROTEIN DDPC-RELATED"/>
    <property type="match status" value="1"/>
</dbReference>
<dbReference type="InterPro" id="IPR035906">
    <property type="entry name" value="MetI-like_sf"/>
</dbReference>
<evidence type="ECO:0000256" key="2">
    <source>
        <dbReference type="ARBA" id="ARBA00022448"/>
    </source>
</evidence>
<dbReference type="Gene3D" id="1.10.3720.10">
    <property type="entry name" value="MetI-like"/>
    <property type="match status" value="1"/>
</dbReference>
<dbReference type="OrthoDB" id="6637947at2"/>
<keyword evidence="5 7" id="KW-1133">Transmembrane helix</keyword>
<comment type="similarity">
    <text evidence="7">Belongs to the binding-protein-dependent transport system permease family.</text>
</comment>
<feature type="transmembrane region" description="Helical" evidence="7">
    <location>
        <begin position="149"/>
        <end position="168"/>
    </location>
</feature>
<evidence type="ECO:0000256" key="4">
    <source>
        <dbReference type="ARBA" id="ARBA00022692"/>
    </source>
</evidence>
<sequence>MRLPLRLRLPRKIRRPRNRKVAVGLVILVVLVVIAIIGPALVSALLGQTAGRLHAGGPLEPPSGRHWLGTTTAGEDVLAQLVTGTRTSLLVGLTGGAISTTLAVLLGVISGYSTGKAGAALTAFVNVFLVIPGLPLLIIIASYTQGRGGWIMVALIIGLTSWPGGARVKRAQTLSLRNRDFVQAARYAGESRVRIVLLEVAPHLAPLIASTFLFAVVSSIAAEAGLNFIGAGNPNTVSWGTMLFWAQSQGALLSGAWWWFAPPGLCIALIGTAAGLINFGVDELSDPRLRARSPRAHRKAGRATAAIAEAS</sequence>
<dbReference type="AlphaFoldDB" id="A0A5C4VXP9"/>
<keyword evidence="6 7" id="KW-0472">Membrane</keyword>
<feature type="transmembrane region" description="Helical" evidence="7">
    <location>
        <begin position="21"/>
        <end position="46"/>
    </location>
</feature>
<proteinExistence type="inferred from homology"/>
<feature type="transmembrane region" description="Helical" evidence="7">
    <location>
        <begin position="89"/>
        <end position="109"/>
    </location>
</feature>
<feature type="transmembrane region" description="Helical" evidence="7">
    <location>
        <begin position="121"/>
        <end position="143"/>
    </location>
</feature>
<keyword evidence="3" id="KW-1003">Cell membrane</keyword>
<dbReference type="CDD" id="cd06261">
    <property type="entry name" value="TM_PBP2"/>
    <property type="match status" value="1"/>
</dbReference>
<comment type="caution">
    <text evidence="8">The sequence shown here is derived from an EMBL/GenBank/DDBJ whole genome shotgun (WGS) entry which is preliminary data.</text>
</comment>
<accession>A0A5C4VXP9</accession>
<dbReference type="PROSITE" id="PS50928">
    <property type="entry name" value="ABC_TM1"/>
    <property type="match status" value="1"/>
</dbReference>
<dbReference type="EMBL" id="VDLX02000015">
    <property type="protein sequence ID" value="KAB8190616.1"/>
    <property type="molecule type" value="Genomic_DNA"/>
</dbReference>
<gene>
    <name evidence="8" type="ORF">FH608_034440</name>
</gene>
<organism evidence="8 9">
    <name type="scientific">Nonomuraea phyllanthi</name>
    <dbReference type="NCBI Taxonomy" id="2219224"/>
    <lineage>
        <taxon>Bacteria</taxon>
        <taxon>Bacillati</taxon>
        <taxon>Actinomycetota</taxon>
        <taxon>Actinomycetes</taxon>
        <taxon>Streptosporangiales</taxon>
        <taxon>Streptosporangiaceae</taxon>
        <taxon>Nonomuraea</taxon>
    </lineage>
</organism>
<dbReference type="SUPFAM" id="SSF161098">
    <property type="entry name" value="MetI-like"/>
    <property type="match status" value="1"/>
</dbReference>
<evidence type="ECO:0000256" key="7">
    <source>
        <dbReference type="RuleBase" id="RU363032"/>
    </source>
</evidence>
<keyword evidence="4 7" id="KW-0812">Transmembrane</keyword>
<dbReference type="PANTHER" id="PTHR43386">
    <property type="entry name" value="OLIGOPEPTIDE TRANSPORT SYSTEM PERMEASE PROTEIN APPC"/>
    <property type="match status" value="1"/>
</dbReference>
<dbReference type="GO" id="GO:0071916">
    <property type="term" value="F:dipeptide transmembrane transporter activity"/>
    <property type="evidence" value="ECO:0007669"/>
    <property type="project" value="TreeGrafter"/>
</dbReference>
<feature type="transmembrane region" description="Helical" evidence="7">
    <location>
        <begin position="204"/>
        <end position="229"/>
    </location>
</feature>
<comment type="subcellular location">
    <subcellularLocation>
        <location evidence="1 7">Cell membrane</location>
        <topology evidence="1 7">Multi-pass membrane protein</topology>
    </subcellularLocation>
</comment>
<evidence type="ECO:0000256" key="3">
    <source>
        <dbReference type="ARBA" id="ARBA00022475"/>
    </source>
</evidence>
<evidence type="ECO:0000313" key="9">
    <source>
        <dbReference type="Proteomes" id="UP000312512"/>
    </source>
</evidence>
<keyword evidence="2 7" id="KW-0813">Transport</keyword>
<dbReference type="InterPro" id="IPR000515">
    <property type="entry name" value="MetI-like"/>
</dbReference>
<dbReference type="GO" id="GO:0005886">
    <property type="term" value="C:plasma membrane"/>
    <property type="evidence" value="ECO:0007669"/>
    <property type="project" value="UniProtKB-SubCell"/>
</dbReference>
<feature type="transmembrane region" description="Helical" evidence="7">
    <location>
        <begin position="257"/>
        <end position="281"/>
    </location>
</feature>
<evidence type="ECO:0000256" key="5">
    <source>
        <dbReference type="ARBA" id="ARBA00022989"/>
    </source>
</evidence>
<dbReference type="Proteomes" id="UP000312512">
    <property type="component" value="Unassembled WGS sequence"/>
</dbReference>
<dbReference type="RefSeq" id="WP_139634550.1">
    <property type="nucleotide sequence ID" value="NZ_VDLX02000015.1"/>
</dbReference>
<protein>
    <submittedName>
        <fullName evidence="8">ABC transporter permease subunit</fullName>
    </submittedName>
</protein>
<evidence type="ECO:0000256" key="6">
    <source>
        <dbReference type="ARBA" id="ARBA00023136"/>
    </source>
</evidence>
<evidence type="ECO:0000256" key="1">
    <source>
        <dbReference type="ARBA" id="ARBA00004651"/>
    </source>
</evidence>
<reference evidence="8 9" key="1">
    <citation type="submission" date="2019-10" db="EMBL/GenBank/DDBJ databases">
        <title>Nonomuraea sp. nov., isolated from Phyllanthus amarus.</title>
        <authorList>
            <person name="Klykleung N."/>
            <person name="Tanasupawat S."/>
        </authorList>
    </citation>
    <scope>NUCLEOTIDE SEQUENCE [LARGE SCALE GENOMIC DNA]</scope>
    <source>
        <strain evidence="8 9">PA1-10</strain>
    </source>
</reference>
<evidence type="ECO:0000313" key="8">
    <source>
        <dbReference type="EMBL" id="KAB8190616.1"/>
    </source>
</evidence>
<name>A0A5C4VXP9_9ACTN</name>
<dbReference type="InterPro" id="IPR050366">
    <property type="entry name" value="BP-dependent_transpt_permease"/>
</dbReference>
<dbReference type="Pfam" id="PF00528">
    <property type="entry name" value="BPD_transp_1"/>
    <property type="match status" value="1"/>
</dbReference>